<reference evidence="3 4" key="1">
    <citation type="submission" date="2015-07" db="EMBL/GenBank/DDBJ databases">
        <title>Comparative genomics of the Sigatoka disease complex on banana suggests a link between parallel evolutionary changes in Pseudocercospora fijiensis and Pseudocercospora eumusae and increased virulence on the banana host.</title>
        <authorList>
            <person name="Chang T.-C."/>
            <person name="Salvucci A."/>
            <person name="Crous P.W."/>
            <person name="Stergiopoulos I."/>
        </authorList>
    </citation>
    <scope>NUCLEOTIDE SEQUENCE [LARGE SCALE GENOMIC DNA]</scope>
    <source>
        <strain evidence="3 4">CBS 114824</strain>
    </source>
</reference>
<comment type="caution">
    <text evidence="3">The sequence shown here is derived from an EMBL/GenBank/DDBJ whole genome shotgun (WGS) entry which is preliminary data.</text>
</comment>
<name>A0A139GTW4_9PEZI</name>
<keyword evidence="2" id="KW-0436">Ligase</keyword>
<dbReference type="GO" id="GO:0019748">
    <property type="term" value="P:secondary metabolic process"/>
    <property type="evidence" value="ECO:0007669"/>
    <property type="project" value="TreeGrafter"/>
</dbReference>
<evidence type="ECO:0000313" key="3">
    <source>
        <dbReference type="EMBL" id="KXS93621.1"/>
    </source>
</evidence>
<keyword evidence="4" id="KW-1185">Reference proteome</keyword>
<dbReference type="SUPFAM" id="SSF56801">
    <property type="entry name" value="Acetyl-CoA synthetase-like"/>
    <property type="match status" value="1"/>
</dbReference>
<dbReference type="InterPro" id="IPR042099">
    <property type="entry name" value="ANL_N_sf"/>
</dbReference>
<dbReference type="OrthoDB" id="6509636at2759"/>
<gene>
    <name evidence="3" type="ORF">AC578_5920</name>
</gene>
<comment type="similarity">
    <text evidence="1">Belongs to the ATP-dependent AMP-binding enzyme family.</text>
</comment>
<dbReference type="PANTHER" id="PTHR24096:SF149">
    <property type="entry name" value="AMP-BINDING DOMAIN-CONTAINING PROTEIN-RELATED"/>
    <property type="match status" value="1"/>
</dbReference>
<sequence>VDDGKSVGKLTDAIQVRVSDEHVTTTSDGGRSVELWVKGPQVMSGYQNDPDLTASTLTDDGWLKTGDVGDIDDTGKVFLVGRAKDIIKVSYSRTIRDRKRSF</sequence>
<dbReference type="STRING" id="321146.A0A139GTW4"/>
<organism evidence="3 4">
    <name type="scientific">Pseudocercospora eumusae</name>
    <dbReference type="NCBI Taxonomy" id="321146"/>
    <lineage>
        <taxon>Eukaryota</taxon>
        <taxon>Fungi</taxon>
        <taxon>Dikarya</taxon>
        <taxon>Ascomycota</taxon>
        <taxon>Pezizomycotina</taxon>
        <taxon>Dothideomycetes</taxon>
        <taxon>Dothideomycetidae</taxon>
        <taxon>Mycosphaerellales</taxon>
        <taxon>Mycosphaerellaceae</taxon>
        <taxon>Pseudocercospora</taxon>
    </lineage>
</organism>
<dbReference type="GO" id="GO:0016405">
    <property type="term" value="F:CoA-ligase activity"/>
    <property type="evidence" value="ECO:0007669"/>
    <property type="project" value="TreeGrafter"/>
</dbReference>
<accession>A0A139GTW4</accession>
<dbReference type="PANTHER" id="PTHR24096">
    <property type="entry name" value="LONG-CHAIN-FATTY-ACID--COA LIGASE"/>
    <property type="match status" value="1"/>
</dbReference>
<feature type="non-terminal residue" evidence="3">
    <location>
        <position position="1"/>
    </location>
</feature>
<dbReference type="AlphaFoldDB" id="A0A139GTW4"/>
<protein>
    <submittedName>
        <fullName evidence="3">Uncharacterized protein</fullName>
    </submittedName>
</protein>
<dbReference type="Gene3D" id="3.40.50.12780">
    <property type="entry name" value="N-terminal domain of ligase-like"/>
    <property type="match status" value="1"/>
</dbReference>
<dbReference type="EMBL" id="LFZN01000431">
    <property type="protein sequence ID" value="KXS93621.1"/>
    <property type="molecule type" value="Genomic_DNA"/>
</dbReference>
<evidence type="ECO:0000256" key="2">
    <source>
        <dbReference type="ARBA" id="ARBA00022598"/>
    </source>
</evidence>
<evidence type="ECO:0000313" key="4">
    <source>
        <dbReference type="Proteomes" id="UP000070133"/>
    </source>
</evidence>
<evidence type="ECO:0000256" key="1">
    <source>
        <dbReference type="ARBA" id="ARBA00006432"/>
    </source>
</evidence>
<proteinExistence type="inferred from homology"/>
<dbReference type="Proteomes" id="UP000070133">
    <property type="component" value="Unassembled WGS sequence"/>
</dbReference>